<evidence type="ECO:0000256" key="3">
    <source>
        <dbReference type="ARBA" id="ARBA00007471"/>
    </source>
</evidence>
<protein>
    <submittedName>
        <fullName evidence="11">Myotubularin related protein 2</fullName>
    </submittedName>
</protein>
<keyword evidence="12" id="KW-1185">Reference proteome</keyword>
<dbReference type="Pfam" id="PF06602">
    <property type="entry name" value="Myotub-related"/>
    <property type="match status" value="1"/>
</dbReference>
<name>A0A8C4NHL4_EPTBU</name>
<dbReference type="InterPro" id="IPR010569">
    <property type="entry name" value="Myotubularin-like_Pase_dom"/>
</dbReference>
<organism evidence="11 12">
    <name type="scientific">Eptatretus burgeri</name>
    <name type="common">Inshore hagfish</name>
    <dbReference type="NCBI Taxonomy" id="7764"/>
    <lineage>
        <taxon>Eukaryota</taxon>
        <taxon>Metazoa</taxon>
        <taxon>Chordata</taxon>
        <taxon>Craniata</taxon>
        <taxon>Vertebrata</taxon>
        <taxon>Cyclostomata</taxon>
        <taxon>Myxini</taxon>
        <taxon>Myxiniformes</taxon>
        <taxon>Myxinidae</taxon>
        <taxon>Eptatretinae</taxon>
        <taxon>Eptatretus</taxon>
    </lineage>
</organism>
<accession>A0A8C4NHL4</accession>
<dbReference type="AlphaFoldDB" id="A0A8C4NHL4"/>
<dbReference type="Gene3D" id="2.30.29.30">
    <property type="entry name" value="Pleckstrin-homology domain (PH domain)/Phosphotyrosine-binding domain (PTB)"/>
    <property type="match status" value="1"/>
</dbReference>
<dbReference type="GO" id="GO:0052629">
    <property type="term" value="F:phosphatidylinositol-3,5-bisphosphate 3-phosphatase activity"/>
    <property type="evidence" value="ECO:0007669"/>
    <property type="project" value="TreeGrafter"/>
</dbReference>
<comment type="similarity">
    <text evidence="3">Belongs to the protein-tyrosine phosphatase family. Non-receptor class myotubularin subfamily.</text>
</comment>
<feature type="domain" description="Tyrosine specific protein phosphatases" evidence="9">
    <location>
        <begin position="282"/>
        <end position="344"/>
    </location>
</feature>
<feature type="binding site" evidence="7">
    <location>
        <begin position="222"/>
        <end position="225"/>
    </location>
    <ligand>
        <name>substrate</name>
    </ligand>
</feature>
<evidence type="ECO:0000259" key="10">
    <source>
        <dbReference type="PROSITE" id="PS51339"/>
    </source>
</evidence>
<dbReference type="Proteomes" id="UP000694388">
    <property type="component" value="Unplaced"/>
</dbReference>
<reference evidence="11" key="2">
    <citation type="submission" date="2025-09" db="UniProtKB">
        <authorList>
            <consortium name="Ensembl"/>
        </authorList>
    </citation>
    <scope>IDENTIFICATION</scope>
</reference>
<evidence type="ECO:0000256" key="1">
    <source>
        <dbReference type="ARBA" id="ARBA00004184"/>
    </source>
</evidence>
<evidence type="ECO:0000259" key="9">
    <source>
        <dbReference type="PROSITE" id="PS50056"/>
    </source>
</evidence>
<dbReference type="SUPFAM" id="SSF50729">
    <property type="entry name" value="PH domain-like"/>
    <property type="match status" value="1"/>
</dbReference>
<evidence type="ECO:0000256" key="4">
    <source>
        <dbReference type="ARBA" id="ARBA00022490"/>
    </source>
</evidence>
<evidence type="ECO:0000256" key="2">
    <source>
        <dbReference type="ARBA" id="ARBA00004496"/>
    </source>
</evidence>
<dbReference type="InterPro" id="IPR000387">
    <property type="entry name" value="Tyr_Pase_dom"/>
</dbReference>
<reference evidence="11" key="1">
    <citation type="submission" date="2025-08" db="UniProtKB">
        <authorList>
            <consortium name="Ensembl"/>
        </authorList>
    </citation>
    <scope>IDENTIFICATION</scope>
</reference>
<keyword evidence="4" id="KW-0963">Cytoplasm</keyword>
<dbReference type="GO" id="GO:0046856">
    <property type="term" value="P:phosphatidylinositol dephosphorylation"/>
    <property type="evidence" value="ECO:0007669"/>
    <property type="project" value="TreeGrafter"/>
</dbReference>
<dbReference type="PROSITE" id="PS51339">
    <property type="entry name" value="PPASE_MYOTUBULARIN"/>
    <property type="match status" value="1"/>
</dbReference>
<evidence type="ECO:0000256" key="7">
    <source>
        <dbReference type="PIRSR" id="PIRSR630564-2"/>
    </source>
</evidence>
<dbReference type="InterPro" id="IPR030564">
    <property type="entry name" value="Myotubularin"/>
</dbReference>
<dbReference type="GO" id="GO:0012505">
    <property type="term" value="C:endomembrane system"/>
    <property type="evidence" value="ECO:0007669"/>
    <property type="project" value="UniProtKB-SubCell"/>
</dbReference>
<sequence>MDEFHLLPGEETTAIEKEVIYLCPVAGAVRGTLAITNYKLFFKSQDLPLVILDVPLCTISRVDKAPGGRADGTCRLDITCKPLFAFQFRSSFPEDGWKVHDAVAEYRHMGLPNEGWRLSRVNERYELCDSYPSLLVVPAAITDEELRRVANFRARNRIPVLSWLHPESQAAVVRSAQPLVGPGNGRRCRDDERMLQAIMDANAQSHKLFIFDARAHNNAQGNKAKGGGFESEESYPNAEVHFLDIYNIHVMRESLRKLRDAVAALGSGGDGEARWLSNLHASHWLEHVRVLLAGALRVADRVEGGRTSVVVHCSDGWDRTTQLVALTQLMLEPETRSLRGFEALIEREWLGFGHKFALRVGHGDRNHADSDRSPLFLQFIDCTWQLTQQFPTAFEFNEAFLITVLDHHYSCLFGTFLCNSESSRLMQGVPSGTVSLWSYINTRAVDFTNPLYVPRPRHVIYPAASPRHLRLWNSYYLRWNANLQPQAVPPQCLRELFARRAELQKRLEELRSEVDGGALSSTDKPSSPPHTPSIQSMM</sequence>
<dbReference type="PANTHER" id="PTHR10807:SF128">
    <property type="entry name" value="PHOSPHATIDYLINOSITOL-3,5-BISPHOSPHATE 3-PHOSPHATASE"/>
    <property type="match status" value="1"/>
</dbReference>
<keyword evidence="5" id="KW-0443">Lipid metabolism</keyword>
<dbReference type="InterPro" id="IPR016130">
    <property type="entry name" value="Tyr_Pase_AS"/>
</dbReference>
<feature type="domain" description="Myotubularin phosphatase" evidence="10">
    <location>
        <begin position="96"/>
        <end position="476"/>
    </location>
</feature>
<dbReference type="GeneTree" id="ENSGT00940000153669"/>
<feature type="active site" description="Phosphocysteine intermediate" evidence="6">
    <location>
        <position position="313"/>
    </location>
</feature>
<dbReference type="GO" id="GO:0005737">
    <property type="term" value="C:cytoplasm"/>
    <property type="evidence" value="ECO:0007669"/>
    <property type="project" value="UniProtKB-SubCell"/>
</dbReference>
<evidence type="ECO:0000256" key="8">
    <source>
        <dbReference type="SAM" id="MobiDB-lite"/>
    </source>
</evidence>
<dbReference type="PROSITE" id="PS00383">
    <property type="entry name" value="TYR_PHOSPHATASE_1"/>
    <property type="match status" value="1"/>
</dbReference>
<dbReference type="Ensembl" id="ENSEBUT00000003406.1">
    <property type="protein sequence ID" value="ENSEBUP00000003042.1"/>
    <property type="gene ID" value="ENSEBUG00000002250.1"/>
</dbReference>
<dbReference type="InterPro" id="IPR011993">
    <property type="entry name" value="PH-like_dom_sf"/>
</dbReference>
<feature type="binding site" evidence="7">
    <location>
        <begin position="247"/>
        <end position="248"/>
    </location>
    <ligand>
        <name>substrate</name>
    </ligand>
</feature>
<dbReference type="SUPFAM" id="SSF52799">
    <property type="entry name" value="(Phosphotyrosine protein) phosphatases II"/>
    <property type="match status" value="1"/>
</dbReference>
<dbReference type="PROSITE" id="PS50056">
    <property type="entry name" value="TYR_PHOSPHATASE_2"/>
    <property type="match status" value="1"/>
</dbReference>
<feature type="region of interest" description="Disordered" evidence="8">
    <location>
        <begin position="513"/>
        <end position="538"/>
    </location>
</feature>
<dbReference type="SMART" id="SM00404">
    <property type="entry name" value="PTPc_motif"/>
    <property type="match status" value="1"/>
</dbReference>
<proteinExistence type="inferred from homology"/>
<dbReference type="PANTHER" id="PTHR10807">
    <property type="entry name" value="MYOTUBULARIN-RELATED"/>
    <property type="match status" value="1"/>
</dbReference>
<dbReference type="InterPro" id="IPR029021">
    <property type="entry name" value="Prot-tyrosine_phosphatase-like"/>
</dbReference>
<comment type="subcellular location">
    <subcellularLocation>
        <location evidence="2">Cytoplasm</location>
    </subcellularLocation>
    <subcellularLocation>
        <location evidence="1">Endomembrane system</location>
        <topology evidence="1">Peripheral membrane protein</topology>
    </subcellularLocation>
</comment>
<evidence type="ECO:0000313" key="12">
    <source>
        <dbReference type="Proteomes" id="UP000694388"/>
    </source>
</evidence>
<feature type="binding site" evidence="7">
    <location>
        <begin position="313"/>
        <end position="319"/>
    </location>
    <ligand>
        <name>substrate</name>
    </ligand>
</feature>
<dbReference type="GO" id="GO:0004438">
    <property type="term" value="F:phosphatidylinositol-3-phosphate phosphatase activity"/>
    <property type="evidence" value="ECO:0007669"/>
    <property type="project" value="TreeGrafter"/>
</dbReference>
<dbReference type="GO" id="GO:0016020">
    <property type="term" value="C:membrane"/>
    <property type="evidence" value="ECO:0007669"/>
    <property type="project" value="TreeGrafter"/>
</dbReference>
<evidence type="ECO:0000256" key="6">
    <source>
        <dbReference type="PIRSR" id="PIRSR630564-1"/>
    </source>
</evidence>
<evidence type="ECO:0000256" key="5">
    <source>
        <dbReference type="ARBA" id="ARBA00023098"/>
    </source>
</evidence>
<evidence type="ECO:0000313" key="11">
    <source>
        <dbReference type="Ensembl" id="ENSEBUP00000003042.1"/>
    </source>
</evidence>
<dbReference type="InterPro" id="IPR003595">
    <property type="entry name" value="Tyr_Pase_cat"/>
</dbReference>